<feature type="region of interest" description="Disordered" evidence="1">
    <location>
        <begin position="28"/>
        <end position="94"/>
    </location>
</feature>
<keyword evidence="2" id="KW-0732">Signal</keyword>
<organism evidence="4">
    <name type="scientific">Lysobacter firmicutimachus</name>
    <dbReference type="NCBI Taxonomy" id="1792846"/>
    <lineage>
        <taxon>Bacteria</taxon>
        <taxon>Pseudomonadati</taxon>
        <taxon>Pseudomonadota</taxon>
        <taxon>Gammaproteobacteria</taxon>
        <taxon>Lysobacterales</taxon>
        <taxon>Lysobacteraceae</taxon>
        <taxon>Lysobacter</taxon>
    </lineage>
</organism>
<evidence type="ECO:0000256" key="2">
    <source>
        <dbReference type="SAM" id="SignalP"/>
    </source>
</evidence>
<reference evidence="3 5" key="1">
    <citation type="submission" date="2024-02" db="EMBL/GenBank/DDBJ databases">
        <title>Lysobacter Genome Sequencing and Mining.</title>
        <authorList>
            <person name="Bierman J."/>
            <person name="Walker M.C."/>
        </authorList>
    </citation>
    <scope>NUCLEOTIDE SEQUENCE [LARGE SCALE GENOMIC DNA]</scope>
    <source>
        <strain evidence="3 5">PB6250</strain>
    </source>
</reference>
<feature type="compositionally biased region" description="Basic and acidic residues" evidence="1">
    <location>
        <begin position="62"/>
        <end position="76"/>
    </location>
</feature>
<dbReference type="Proteomes" id="UP001387215">
    <property type="component" value="Unassembled WGS sequence"/>
</dbReference>
<accession>A0AAU8MY43</accession>
<protein>
    <recommendedName>
        <fullName evidence="6">Secreted protein</fullName>
    </recommendedName>
</protein>
<evidence type="ECO:0000313" key="5">
    <source>
        <dbReference type="Proteomes" id="UP001387215"/>
    </source>
</evidence>
<keyword evidence="5" id="KW-1185">Reference proteome</keyword>
<reference evidence="4" key="2">
    <citation type="submission" date="2024-06" db="EMBL/GenBank/DDBJ databases">
        <authorList>
            <person name="Li S."/>
        </authorList>
    </citation>
    <scope>NUCLEOTIDE SEQUENCE</scope>
    <source>
        <strain evidence="4">SR10</strain>
    </source>
</reference>
<evidence type="ECO:0000313" key="4">
    <source>
        <dbReference type="EMBL" id="XCO77247.1"/>
    </source>
</evidence>
<evidence type="ECO:0008006" key="6">
    <source>
        <dbReference type="Google" id="ProtNLM"/>
    </source>
</evidence>
<evidence type="ECO:0000313" key="3">
    <source>
        <dbReference type="EMBL" id="MEI2453889.1"/>
    </source>
</evidence>
<feature type="signal peptide" evidence="2">
    <location>
        <begin position="1"/>
        <end position="20"/>
    </location>
</feature>
<name>A0AAU8MY43_9GAMM</name>
<sequence length="94" mass="10106">MLRICLCLLFAFASATLAVAEVGAREVNKLSPNDACSSNASAPRKDTAARPGGRTAPPPTARDTKAKPSVHSDSESNNRLQSPRWHNFLPGMFR</sequence>
<evidence type="ECO:0000256" key="1">
    <source>
        <dbReference type="SAM" id="MobiDB-lite"/>
    </source>
</evidence>
<feature type="compositionally biased region" description="Polar residues" evidence="1">
    <location>
        <begin position="30"/>
        <end position="41"/>
    </location>
</feature>
<dbReference type="EMBL" id="JBANDL010000002">
    <property type="protein sequence ID" value="MEI2453889.1"/>
    <property type="molecule type" value="Genomic_DNA"/>
</dbReference>
<dbReference type="AlphaFoldDB" id="A0AAU8MY43"/>
<dbReference type="EMBL" id="CP159925">
    <property type="protein sequence ID" value="XCO77247.1"/>
    <property type="molecule type" value="Genomic_DNA"/>
</dbReference>
<proteinExistence type="predicted"/>
<gene>
    <name evidence="4" type="ORF">ABU614_10835</name>
    <name evidence="3" type="ORF">V2J18_04255</name>
</gene>
<dbReference type="RefSeq" id="WP_336131119.1">
    <property type="nucleotide sequence ID" value="NZ_CP159925.1"/>
</dbReference>
<feature type="chain" id="PRO_5043717376" description="Secreted protein" evidence="2">
    <location>
        <begin position="21"/>
        <end position="94"/>
    </location>
</feature>